<reference evidence="3 4" key="2">
    <citation type="submission" date="2018-11" db="EMBL/GenBank/DDBJ databases">
        <authorList>
            <consortium name="Pathogen Informatics"/>
        </authorList>
    </citation>
    <scope>NUCLEOTIDE SEQUENCE [LARGE SCALE GENOMIC DNA]</scope>
</reference>
<dbReference type="OMA" id="DLGCYFQ"/>
<evidence type="ECO:0000313" key="5">
    <source>
        <dbReference type="WBParaSite" id="TCLT_0000993401-mRNA-1"/>
    </source>
</evidence>
<evidence type="ECO:0000313" key="3">
    <source>
        <dbReference type="EMBL" id="VDN07591.1"/>
    </source>
</evidence>
<dbReference type="GO" id="GO:0008474">
    <property type="term" value="F:palmitoyl-(protein) hydrolase activity"/>
    <property type="evidence" value="ECO:0007669"/>
    <property type="project" value="TreeGrafter"/>
</dbReference>
<name>A0A158RD29_THECL</name>
<gene>
    <name evidence="3" type="ORF">TCLT_LOCUS9923</name>
</gene>
<dbReference type="Pfam" id="PF12146">
    <property type="entry name" value="Hydrolase_4"/>
    <property type="match status" value="1"/>
</dbReference>
<feature type="region of interest" description="Disordered" evidence="1">
    <location>
        <begin position="1"/>
        <end position="51"/>
    </location>
</feature>
<organism evidence="5">
    <name type="scientific">Thelazia callipaeda</name>
    <name type="common">Oriental eyeworm</name>
    <name type="synonym">Parasitic nematode</name>
    <dbReference type="NCBI Taxonomy" id="103827"/>
    <lineage>
        <taxon>Eukaryota</taxon>
        <taxon>Metazoa</taxon>
        <taxon>Ecdysozoa</taxon>
        <taxon>Nematoda</taxon>
        <taxon>Chromadorea</taxon>
        <taxon>Rhabditida</taxon>
        <taxon>Spirurina</taxon>
        <taxon>Spiruromorpha</taxon>
        <taxon>Thelazioidea</taxon>
        <taxon>Thelaziidae</taxon>
        <taxon>Thelazia</taxon>
    </lineage>
</organism>
<dbReference type="GO" id="GO:0005886">
    <property type="term" value="C:plasma membrane"/>
    <property type="evidence" value="ECO:0007669"/>
    <property type="project" value="TreeGrafter"/>
</dbReference>
<dbReference type="PANTHER" id="PTHR12277:SF39">
    <property type="entry name" value="SERINE AMINOPEPTIDASE S33 DOMAIN-CONTAINING PROTEIN"/>
    <property type="match status" value="1"/>
</dbReference>
<dbReference type="WBParaSite" id="TCLT_0000993401-mRNA-1">
    <property type="protein sequence ID" value="TCLT_0000993401-mRNA-1"/>
    <property type="gene ID" value="TCLT_0000993401"/>
</dbReference>
<proteinExistence type="predicted"/>
<dbReference type="OrthoDB" id="446723at2759"/>
<dbReference type="EMBL" id="UYYF01004917">
    <property type="protein sequence ID" value="VDN07591.1"/>
    <property type="molecule type" value="Genomic_DNA"/>
</dbReference>
<sequence>MDNTLVNKGLDLKLEDSTPSTTGDEDDQSNHATAVTASKPSDCQKSSHKSNWNNSLKGCSLSLRVPRSKSDCRLIDDKEKETIQIYRANSNLESEGSEQKGIERHGYGCCKFCVVLLKCTGILCYIFCCPPVPEIIARKLAFHPLDKGQTYVVSGVDIHGNNVKVKNAKKASKLTSLKFEPQILMEGRPLSTRSIQTSIIKTKRGSYLPILKIKLNPIWDENDETRNLVVLFSQPNSSDLGCYFQPHGINLRNISDLLQVTVYAYDYSGYGISTGSPSEKNIYSDIEAAYKHIFETEGPNVRIALLGYSIGTVPTVHMASKHPQNLCGVILVAPLASALRLYTKRAQGCCMDRFLNYEMAAEVNVPVLICHGKFDDVIPPDHSEMLLKRFPRAVTPLFVNHANHLTIFSGRYLSVFWRIRRFLVNETDSLQHCNAQ</sequence>
<evidence type="ECO:0000256" key="1">
    <source>
        <dbReference type="SAM" id="MobiDB-lite"/>
    </source>
</evidence>
<dbReference type="GO" id="GO:0010008">
    <property type="term" value="C:endosome membrane"/>
    <property type="evidence" value="ECO:0007669"/>
    <property type="project" value="TreeGrafter"/>
</dbReference>
<evidence type="ECO:0000313" key="4">
    <source>
        <dbReference type="Proteomes" id="UP000276776"/>
    </source>
</evidence>
<dbReference type="STRING" id="103827.A0A158RD29"/>
<evidence type="ECO:0000259" key="2">
    <source>
        <dbReference type="Pfam" id="PF12146"/>
    </source>
</evidence>
<dbReference type="InterPro" id="IPR029058">
    <property type="entry name" value="AB_hydrolase_fold"/>
</dbReference>
<keyword evidence="4" id="KW-1185">Reference proteome</keyword>
<feature type="compositionally biased region" description="Polar residues" evidence="1">
    <location>
        <begin position="30"/>
        <end position="51"/>
    </location>
</feature>
<dbReference type="PANTHER" id="PTHR12277">
    <property type="entry name" value="ALPHA/BETA HYDROLASE DOMAIN-CONTAINING PROTEIN"/>
    <property type="match status" value="1"/>
</dbReference>
<accession>A0A158RD29</accession>
<feature type="domain" description="Serine aminopeptidase S33" evidence="2">
    <location>
        <begin position="260"/>
        <end position="337"/>
    </location>
</feature>
<protein>
    <submittedName>
        <fullName evidence="5">Hydrolase_4 domain-containing protein</fullName>
    </submittedName>
</protein>
<dbReference type="InterPro" id="IPR022742">
    <property type="entry name" value="Hydrolase_4"/>
</dbReference>
<reference evidence="5" key="1">
    <citation type="submission" date="2016-04" db="UniProtKB">
        <authorList>
            <consortium name="WormBaseParasite"/>
        </authorList>
    </citation>
    <scope>IDENTIFICATION</scope>
</reference>
<dbReference type="SUPFAM" id="SSF53474">
    <property type="entry name" value="alpha/beta-Hydrolases"/>
    <property type="match status" value="1"/>
</dbReference>
<dbReference type="Proteomes" id="UP000276776">
    <property type="component" value="Unassembled WGS sequence"/>
</dbReference>
<dbReference type="AlphaFoldDB" id="A0A158RD29"/>
<dbReference type="Gene3D" id="3.40.50.1820">
    <property type="entry name" value="alpha/beta hydrolase"/>
    <property type="match status" value="1"/>
</dbReference>